<dbReference type="Pfam" id="PF25023">
    <property type="entry name" value="TEN_YD-shell"/>
    <property type="match status" value="1"/>
</dbReference>
<dbReference type="EMBL" id="JAFFZE010000015">
    <property type="protein sequence ID" value="MCT2585598.1"/>
    <property type="molecule type" value="Genomic_DNA"/>
</dbReference>
<dbReference type="Gene3D" id="2.180.10.10">
    <property type="entry name" value="RHS repeat-associated core"/>
    <property type="match status" value="1"/>
</dbReference>
<keyword evidence="5" id="KW-1185">Reference proteome</keyword>
<dbReference type="PANTHER" id="PTHR32305">
    <property type="match status" value="1"/>
</dbReference>
<dbReference type="InterPro" id="IPR056823">
    <property type="entry name" value="TEN-like_YD-shell"/>
</dbReference>
<feature type="region of interest" description="Disordered" evidence="2">
    <location>
        <begin position="310"/>
        <end position="338"/>
    </location>
</feature>
<comment type="caution">
    <text evidence="4">The sequence shown here is derived from an EMBL/GenBank/DDBJ whole genome shotgun (WGS) entry which is preliminary data.</text>
</comment>
<proteinExistence type="predicted"/>
<feature type="compositionally biased region" description="Polar residues" evidence="2">
    <location>
        <begin position="1"/>
        <end position="14"/>
    </location>
</feature>
<keyword evidence="1" id="KW-0677">Repeat</keyword>
<name>A0ABT2JCK7_9PSEU</name>
<evidence type="ECO:0000313" key="4">
    <source>
        <dbReference type="EMBL" id="MCT2585598.1"/>
    </source>
</evidence>
<evidence type="ECO:0000313" key="5">
    <source>
        <dbReference type="Proteomes" id="UP001156441"/>
    </source>
</evidence>
<evidence type="ECO:0000259" key="3">
    <source>
        <dbReference type="Pfam" id="PF25023"/>
    </source>
</evidence>
<protein>
    <submittedName>
        <fullName evidence="4">RHS repeat-associated core domain-containing protein</fullName>
    </submittedName>
</protein>
<sequence length="553" mass="57970">MPQARSRSVNNTTAEYDERNRLLTDGTSAYSYTPRGTLASKTTGTDTESFSFDAFDRLTSQGATNYTYDALDRVATRNGQTFTYTGASNELATDGTTTFSRGPSGELLALHADGDTRLTMSDQHGDVIAGFDPTTPLTQVADSTAYDPFGTPIATTGDQRPIGYQGDYTDPDTGQVNMTARWYDPSTGAFTSRDSVTLPASPSGLANRYAYGLGSPTNYTDPTGHAPIYCVPGPPPHHTPLCYPYQPGGAAGSGINLPPPPSGGGGAGCGGGLSPEAKAMGCCTSILTFASCGSRAGSVGLHGDWTGSGGGSFTTGGGGSNGRGGGAGGGSAPRPDPAIAARKANRHAAFTNPAPIPHAMYVPLYGGSTTAPVSTDPDLPSRRASDYRDPINDVNQSYKRLQESLTTDAQTLLGQVKNTTAAPSELVQASHPLQSPRNATPAYPIPVPDDVNAMDDKQRQTWLQQRYGDLRDAPDMTNQALQFRDAYCAEYTDEDICADLPVSVRGATLGELAAIGSIFFPWARIAKGLGLSHNRFPALLINRCQLPASGHRT</sequence>
<gene>
    <name evidence="4" type="ORF">JT362_20990</name>
</gene>
<feature type="region of interest" description="Disordered" evidence="2">
    <location>
        <begin position="1"/>
        <end position="44"/>
    </location>
</feature>
<feature type="compositionally biased region" description="Gly residues" evidence="2">
    <location>
        <begin position="310"/>
        <end position="331"/>
    </location>
</feature>
<dbReference type="InterPro" id="IPR022385">
    <property type="entry name" value="Rhs_assc_core"/>
</dbReference>
<feature type="domain" description="Teneurin-like YD-shell" evidence="3">
    <location>
        <begin position="10"/>
        <end position="194"/>
    </location>
</feature>
<evidence type="ECO:0000256" key="1">
    <source>
        <dbReference type="ARBA" id="ARBA00022737"/>
    </source>
</evidence>
<organism evidence="4 5">
    <name type="scientific">Actinophytocola gossypii</name>
    <dbReference type="NCBI Taxonomy" id="2812003"/>
    <lineage>
        <taxon>Bacteria</taxon>
        <taxon>Bacillati</taxon>
        <taxon>Actinomycetota</taxon>
        <taxon>Actinomycetes</taxon>
        <taxon>Pseudonocardiales</taxon>
        <taxon>Pseudonocardiaceae</taxon>
    </lineage>
</organism>
<dbReference type="InterPro" id="IPR050708">
    <property type="entry name" value="T6SS_VgrG/RHS"/>
</dbReference>
<dbReference type="Proteomes" id="UP001156441">
    <property type="component" value="Unassembled WGS sequence"/>
</dbReference>
<accession>A0ABT2JCK7</accession>
<dbReference type="PANTHER" id="PTHR32305:SF15">
    <property type="entry name" value="PROTEIN RHSA-RELATED"/>
    <property type="match status" value="1"/>
</dbReference>
<dbReference type="NCBIfam" id="TIGR03696">
    <property type="entry name" value="Rhs_assc_core"/>
    <property type="match status" value="1"/>
</dbReference>
<reference evidence="4 5" key="1">
    <citation type="submission" date="2021-02" db="EMBL/GenBank/DDBJ databases">
        <title>Actinophytocola xerophila sp. nov., isolated from soil of cotton cropping field.</title>
        <authorList>
            <person name="Huang R."/>
            <person name="Chen X."/>
            <person name="Ge X."/>
            <person name="Liu W."/>
        </authorList>
    </citation>
    <scope>NUCLEOTIDE SEQUENCE [LARGE SCALE GENOMIC DNA]</scope>
    <source>
        <strain evidence="4 5">S1-96</strain>
    </source>
</reference>
<evidence type="ECO:0000256" key="2">
    <source>
        <dbReference type="SAM" id="MobiDB-lite"/>
    </source>
</evidence>